<keyword evidence="1" id="KW-0472">Membrane</keyword>
<sequence>MILGDFIKDWGGLILSSLGIIGGIWAYIRHDKKLKIQEIRLNEFQIKQFEKEENKEKMADMKCNVIRGNKGSAKIRFVNAGKSDALNVRIKILTPENKMKSILHDAEWGPYKVINPQLYREERLALCVGYPDTIDIQITWNDEYQDDRTVFLSVPL</sequence>
<evidence type="ECO:0000313" key="3">
    <source>
        <dbReference type="Proteomes" id="UP000766986"/>
    </source>
</evidence>
<reference evidence="2 3" key="1">
    <citation type="journal article" date="2021" name="Sci. Rep.">
        <title>The distribution of antibiotic resistance genes in chicken gut microbiota commensals.</title>
        <authorList>
            <person name="Juricova H."/>
            <person name="Matiasovicova J."/>
            <person name="Kubasova T."/>
            <person name="Cejkova D."/>
            <person name="Rychlik I."/>
        </authorList>
    </citation>
    <scope>NUCLEOTIDE SEQUENCE [LARGE SCALE GENOMIC DNA]</scope>
    <source>
        <strain evidence="2 3">An772</strain>
    </source>
</reference>
<dbReference type="Proteomes" id="UP000766986">
    <property type="component" value="Unassembled WGS sequence"/>
</dbReference>
<dbReference type="EMBL" id="JACLYZ010000045">
    <property type="protein sequence ID" value="MBM6736259.1"/>
    <property type="molecule type" value="Genomic_DNA"/>
</dbReference>
<organism evidence="2 3">
    <name type="scientific">Mediterranea massiliensis</name>
    <dbReference type="NCBI Taxonomy" id="1841865"/>
    <lineage>
        <taxon>Bacteria</taxon>
        <taxon>Pseudomonadati</taxon>
        <taxon>Bacteroidota</taxon>
        <taxon>Bacteroidia</taxon>
        <taxon>Bacteroidales</taxon>
        <taxon>Bacteroidaceae</taxon>
        <taxon>Mediterranea</taxon>
    </lineage>
</organism>
<evidence type="ECO:0000256" key="1">
    <source>
        <dbReference type="SAM" id="Phobius"/>
    </source>
</evidence>
<comment type="caution">
    <text evidence="2">The sequence shown here is derived from an EMBL/GenBank/DDBJ whole genome shotgun (WGS) entry which is preliminary data.</text>
</comment>
<gene>
    <name evidence="2" type="ORF">H7U35_13720</name>
</gene>
<keyword evidence="1" id="KW-1133">Transmembrane helix</keyword>
<evidence type="ECO:0008006" key="4">
    <source>
        <dbReference type="Google" id="ProtNLM"/>
    </source>
</evidence>
<evidence type="ECO:0000313" key="2">
    <source>
        <dbReference type="EMBL" id="MBM6736259.1"/>
    </source>
</evidence>
<name>A0ABS2E3Q4_9BACT</name>
<keyword evidence="3" id="KW-1185">Reference proteome</keyword>
<keyword evidence="1" id="KW-0812">Transmembrane</keyword>
<feature type="transmembrane region" description="Helical" evidence="1">
    <location>
        <begin position="12"/>
        <end position="28"/>
    </location>
</feature>
<proteinExistence type="predicted"/>
<accession>A0ABS2E3Q4</accession>
<protein>
    <recommendedName>
        <fullName evidence="4">CARDB domain-containing protein</fullName>
    </recommendedName>
</protein>